<dbReference type="EMBL" id="UGQL01000002">
    <property type="protein sequence ID" value="STZ70113.1"/>
    <property type="molecule type" value="Genomic_DNA"/>
</dbReference>
<evidence type="ECO:0000313" key="3">
    <source>
        <dbReference type="EMBL" id="STZ70113.1"/>
    </source>
</evidence>
<feature type="domain" description="DUF4261" evidence="2">
    <location>
        <begin position="196"/>
        <end position="269"/>
    </location>
</feature>
<reference evidence="3 4" key="1">
    <citation type="submission" date="2018-06" db="EMBL/GenBank/DDBJ databases">
        <authorList>
            <consortium name="Pathogen Informatics"/>
            <person name="Doyle S."/>
        </authorList>
    </citation>
    <scope>NUCLEOTIDE SEQUENCE [LARGE SCALE GENOMIC DNA]</scope>
    <source>
        <strain evidence="3 4">NCTC11179</strain>
    </source>
</reference>
<dbReference type="Proteomes" id="UP000255024">
    <property type="component" value="Unassembled WGS sequence"/>
</dbReference>
<dbReference type="AlphaFoldDB" id="A0A378U7D7"/>
<gene>
    <name evidence="3" type="ORF">NCTC11179_03643</name>
</gene>
<evidence type="ECO:0000259" key="2">
    <source>
        <dbReference type="Pfam" id="PF14080"/>
    </source>
</evidence>
<feature type="region of interest" description="Disordered" evidence="1">
    <location>
        <begin position="1"/>
        <end position="26"/>
    </location>
</feature>
<organism evidence="3 4">
    <name type="scientific">Myroides odoratus</name>
    <name type="common">Flavobacterium odoratum</name>
    <dbReference type="NCBI Taxonomy" id="256"/>
    <lineage>
        <taxon>Bacteria</taxon>
        <taxon>Pseudomonadati</taxon>
        <taxon>Bacteroidota</taxon>
        <taxon>Flavobacteriia</taxon>
        <taxon>Flavobacteriales</taxon>
        <taxon>Flavobacteriaceae</taxon>
        <taxon>Myroides</taxon>
    </lineage>
</organism>
<sequence>MGLFNWLKKEKPQPEKETPSTTEQNDSLLLAMPMFEKGGTYSIEAVLQNLQEEWGYQVEGRDYNDTTAVLTVEGTMFAIAFMPAPIPTEDIQNTAQYAYNWKSVVEDVQEVDSHAIVSVLSGPMDTVERHLLLSRILYAIIATTPTCVGVYQGSQTLLIPRAQYLDYYEEMKEGKVLVPLWVYIGLRSTEEGNSIYTYGLADFGKQELEVVNSSLELEELYSFIVNICSYVIGSDVVFKHGETLGYTAEQKINITSSTGVFVEGETLKLAM</sequence>
<keyword evidence="4" id="KW-1185">Reference proteome</keyword>
<dbReference type="Pfam" id="PF14080">
    <property type="entry name" value="DUF4261"/>
    <property type="match status" value="1"/>
</dbReference>
<accession>A0A378U7D7</accession>
<evidence type="ECO:0000256" key="1">
    <source>
        <dbReference type="SAM" id="MobiDB-lite"/>
    </source>
</evidence>
<dbReference type="InterPro" id="IPR025357">
    <property type="entry name" value="DUF4261"/>
</dbReference>
<name>A0A378U7D7_MYROD</name>
<proteinExistence type="predicted"/>
<dbReference type="RefSeq" id="WP_115092673.1">
    <property type="nucleotide sequence ID" value="NZ_CP068107.1"/>
</dbReference>
<feature type="compositionally biased region" description="Basic and acidic residues" evidence="1">
    <location>
        <begin position="7"/>
        <end position="18"/>
    </location>
</feature>
<evidence type="ECO:0000313" key="4">
    <source>
        <dbReference type="Proteomes" id="UP000255024"/>
    </source>
</evidence>
<protein>
    <recommendedName>
        <fullName evidence="2">DUF4261 domain-containing protein</fullName>
    </recommendedName>
</protein>